<evidence type="ECO:0000256" key="1">
    <source>
        <dbReference type="ARBA" id="ARBA00005254"/>
    </source>
</evidence>
<dbReference type="PROSITE" id="PS00166">
    <property type="entry name" value="ENOYL_COA_HYDRATASE"/>
    <property type="match status" value="1"/>
</dbReference>
<dbReference type="InterPro" id="IPR011968">
    <property type="entry name" value="PaaB1"/>
</dbReference>
<evidence type="ECO:0000313" key="3">
    <source>
        <dbReference type="EMBL" id="MDO6965068.1"/>
    </source>
</evidence>
<accession>A0ABT8YMW9</accession>
<name>A0ABT8YMW9_9HYPH</name>
<dbReference type="SUPFAM" id="SSF52096">
    <property type="entry name" value="ClpP/crotonase"/>
    <property type="match status" value="1"/>
</dbReference>
<keyword evidence="3" id="KW-0413">Isomerase</keyword>
<dbReference type="Pfam" id="PF00378">
    <property type="entry name" value="ECH_1"/>
    <property type="match status" value="1"/>
</dbReference>
<dbReference type="InterPro" id="IPR018376">
    <property type="entry name" value="Enoyl-CoA_hyd/isom_CS"/>
</dbReference>
<dbReference type="Gene3D" id="1.10.12.10">
    <property type="entry name" value="Lyase 2-enoyl-coa Hydratase, Chain A, domain 2"/>
    <property type="match status" value="1"/>
</dbReference>
<protein>
    <submittedName>
        <fullName evidence="3">2-(1,2-epoxy-1,2-dihydrophenyl)acetyl-CoA isomerase PaaG</fullName>
        <ecNumber evidence="3">5.3.3.18</ecNumber>
    </submittedName>
</protein>
<dbReference type="InterPro" id="IPR001753">
    <property type="entry name" value="Enoyl-CoA_hydra/iso"/>
</dbReference>
<comment type="similarity">
    <text evidence="1 2">Belongs to the enoyl-CoA hydratase/isomerase family.</text>
</comment>
<dbReference type="RefSeq" id="WP_304377003.1">
    <property type="nucleotide sequence ID" value="NZ_JAUOZU010000009.1"/>
</dbReference>
<gene>
    <name evidence="3" type="primary">paaG</name>
    <name evidence="3" type="ORF">Q4481_13955</name>
</gene>
<dbReference type="NCBIfam" id="TIGR02280">
    <property type="entry name" value="PaaB1"/>
    <property type="match status" value="1"/>
</dbReference>
<sequence length="268" mass="28562">MEMTAHEEKDVVLVRREPGYVVITLNRPDKLNAFTVPLHRELKAAFDSAAADPDCRAIALTGAGRGFCAGQDLKERKLEPGKAPDLGLSLETYYNPLIMAIRSAPKPVLAAVNGVAAGAGANLALACDIVIAARSARFIQSFSRIGLVPDAGGSFTLPRLIGEARARALAILAEPVSAGQALDWGMIWDVVDDDVLLSTVETMAADLAQRPTQSFALMKQAFNASAGNDLAAQLRLEAELQRQAGQTEDYMIGVEAFKAGTKPQFKGR</sequence>
<dbReference type="PANTHER" id="PTHR43459:SF1">
    <property type="entry name" value="EG:BACN32G11.4 PROTEIN"/>
    <property type="match status" value="1"/>
</dbReference>
<dbReference type="PANTHER" id="PTHR43459">
    <property type="entry name" value="ENOYL-COA HYDRATASE"/>
    <property type="match status" value="1"/>
</dbReference>
<reference evidence="3" key="1">
    <citation type="journal article" date="2015" name="Int. J. Syst. Evol. Microbiol.">
        <title>Rhizobium alvei sp. nov., isolated from a freshwater river.</title>
        <authorList>
            <person name="Sheu S.Y."/>
            <person name="Huang H.W."/>
            <person name="Young C.C."/>
            <person name="Chen W.M."/>
        </authorList>
    </citation>
    <scope>NUCLEOTIDE SEQUENCE</scope>
    <source>
        <strain evidence="3">TNR-22</strain>
    </source>
</reference>
<keyword evidence="4" id="KW-1185">Reference proteome</keyword>
<comment type="caution">
    <text evidence="3">The sequence shown here is derived from an EMBL/GenBank/DDBJ whole genome shotgun (WGS) entry which is preliminary data.</text>
</comment>
<organism evidence="3 4">
    <name type="scientific">Rhizobium alvei</name>
    <dbReference type="NCBI Taxonomy" id="1132659"/>
    <lineage>
        <taxon>Bacteria</taxon>
        <taxon>Pseudomonadati</taxon>
        <taxon>Pseudomonadota</taxon>
        <taxon>Alphaproteobacteria</taxon>
        <taxon>Hyphomicrobiales</taxon>
        <taxon>Rhizobiaceae</taxon>
        <taxon>Rhizobium/Agrobacterium group</taxon>
        <taxon>Rhizobium</taxon>
    </lineage>
</organism>
<evidence type="ECO:0000313" key="4">
    <source>
        <dbReference type="Proteomes" id="UP001174932"/>
    </source>
</evidence>
<dbReference type="EC" id="5.3.3.18" evidence="3"/>
<dbReference type="EMBL" id="JAUOZU010000009">
    <property type="protein sequence ID" value="MDO6965068.1"/>
    <property type="molecule type" value="Genomic_DNA"/>
</dbReference>
<reference evidence="3" key="2">
    <citation type="submission" date="2023-07" db="EMBL/GenBank/DDBJ databases">
        <authorList>
            <person name="Shen H."/>
        </authorList>
    </citation>
    <scope>NUCLEOTIDE SEQUENCE</scope>
    <source>
        <strain evidence="3">TNR-22</strain>
    </source>
</reference>
<dbReference type="InterPro" id="IPR014748">
    <property type="entry name" value="Enoyl-CoA_hydra_C"/>
</dbReference>
<dbReference type="InterPro" id="IPR029045">
    <property type="entry name" value="ClpP/crotonase-like_dom_sf"/>
</dbReference>
<dbReference type="Proteomes" id="UP001174932">
    <property type="component" value="Unassembled WGS sequence"/>
</dbReference>
<evidence type="ECO:0000256" key="2">
    <source>
        <dbReference type="RuleBase" id="RU003707"/>
    </source>
</evidence>
<dbReference type="Gene3D" id="3.90.226.10">
    <property type="entry name" value="2-enoyl-CoA Hydratase, Chain A, domain 1"/>
    <property type="match status" value="1"/>
</dbReference>
<proteinExistence type="inferred from homology"/>
<dbReference type="GO" id="GO:0016853">
    <property type="term" value="F:isomerase activity"/>
    <property type="evidence" value="ECO:0007669"/>
    <property type="project" value="UniProtKB-KW"/>
</dbReference>
<dbReference type="CDD" id="cd06558">
    <property type="entry name" value="crotonase-like"/>
    <property type="match status" value="1"/>
</dbReference>